<dbReference type="Proteomes" id="UP000605897">
    <property type="component" value="Unassembled WGS sequence"/>
</dbReference>
<dbReference type="CDD" id="cd07043">
    <property type="entry name" value="STAS_anti-anti-sigma_factors"/>
    <property type="match status" value="1"/>
</dbReference>
<comment type="caution">
    <text evidence="3">The sequence shown here is derived from an EMBL/GenBank/DDBJ whole genome shotgun (WGS) entry which is preliminary data.</text>
</comment>
<name>A0ABQ3IEV2_9PSEU</name>
<keyword evidence="4" id="KW-1185">Reference proteome</keyword>
<dbReference type="Gene3D" id="3.30.750.24">
    <property type="entry name" value="STAS domain"/>
    <property type="match status" value="1"/>
</dbReference>
<accession>A0ABQ3IEV2</accession>
<reference evidence="4" key="1">
    <citation type="journal article" date="2019" name="Int. J. Syst. Evol. Microbiol.">
        <title>The Global Catalogue of Microorganisms (GCM) 10K type strain sequencing project: providing services to taxonomists for standard genome sequencing and annotation.</title>
        <authorList>
            <consortium name="The Broad Institute Genomics Platform"/>
            <consortium name="The Broad Institute Genome Sequencing Center for Infectious Disease"/>
            <person name="Wu L."/>
            <person name="Ma J."/>
        </authorList>
    </citation>
    <scope>NUCLEOTIDE SEQUENCE [LARGE SCALE GENOMIC DNA]</scope>
    <source>
        <strain evidence="4">CGMCC 4.7677</strain>
    </source>
</reference>
<evidence type="ECO:0000256" key="1">
    <source>
        <dbReference type="SAM" id="MobiDB-lite"/>
    </source>
</evidence>
<organism evidence="3 4">
    <name type="scientific">Amycolatopsis deserti</name>
    <dbReference type="NCBI Taxonomy" id="185696"/>
    <lineage>
        <taxon>Bacteria</taxon>
        <taxon>Bacillati</taxon>
        <taxon>Actinomycetota</taxon>
        <taxon>Actinomycetes</taxon>
        <taxon>Pseudonocardiales</taxon>
        <taxon>Pseudonocardiaceae</taxon>
        <taxon>Amycolatopsis</taxon>
    </lineage>
</organism>
<protein>
    <recommendedName>
        <fullName evidence="2">STAS domain-containing protein</fullName>
    </recommendedName>
</protein>
<dbReference type="Pfam" id="PF01740">
    <property type="entry name" value="STAS"/>
    <property type="match status" value="1"/>
</dbReference>
<dbReference type="EMBL" id="BNAU01000001">
    <property type="protein sequence ID" value="GHE75846.1"/>
    <property type="molecule type" value="Genomic_DNA"/>
</dbReference>
<proteinExistence type="predicted"/>
<gene>
    <name evidence="3" type="ORF">GCM10017786_00910</name>
</gene>
<dbReference type="PROSITE" id="PS50801">
    <property type="entry name" value="STAS"/>
    <property type="match status" value="1"/>
</dbReference>
<dbReference type="RefSeq" id="WP_191242484.1">
    <property type="nucleotide sequence ID" value="NZ_BNAU01000001.1"/>
</dbReference>
<sequence length="135" mass="13926">MVLATEGEVSMSDSDVSAAPGEPALTIEESRASGLIMLGIAGEIDVATVPALTAHLRRALRLGREAVVLDLSGVRFFGAAGLTALLEARREGDVRGVRVGVVPSRAVRGVLDLFGLGDVVDACSTVQAALMLNGW</sequence>
<dbReference type="PANTHER" id="PTHR33495">
    <property type="entry name" value="ANTI-SIGMA FACTOR ANTAGONIST TM_1081-RELATED-RELATED"/>
    <property type="match status" value="1"/>
</dbReference>
<dbReference type="InterPro" id="IPR036513">
    <property type="entry name" value="STAS_dom_sf"/>
</dbReference>
<dbReference type="SUPFAM" id="SSF52091">
    <property type="entry name" value="SpoIIaa-like"/>
    <property type="match status" value="1"/>
</dbReference>
<evidence type="ECO:0000259" key="2">
    <source>
        <dbReference type="PROSITE" id="PS50801"/>
    </source>
</evidence>
<dbReference type="PANTHER" id="PTHR33495:SF2">
    <property type="entry name" value="ANTI-SIGMA FACTOR ANTAGONIST TM_1081-RELATED"/>
    <property type="match status" value="1"/>
</dbReference>
<feature type="domain" description="STAS" evidence="2">
    <location>
        <begin position="25"/>
        <end position="133"/>
    </location>
</feature>
<evidence type="ECO:0000313" key="3">
    <source>
        <dbReference type="EMBL" id="GHE75846.1"/>
    </source>
</evidence>
<feature type="region of interest" description="Disordered" evidence="1">
    <location>
        <begin position="1"/>
        <end position="21"/>
    </location>
</feature>
<dbReference type="InterPro" id="IPR002645">
    <property type="entry name" value="STAS_dom"/>
</dbReference>
<evidence type="ECO:0000313" key="4">
    <source>
        <dbReference type="Proteomes" id="UP000605897"/>
    </source>
</evidence>